<name>A0ABQ5N128_9CLOT</name>
<evidence type="ECO:0000259" key="5">
    <source>
        <dbReference type="PROSITE" id="PS51781"/>
    </source>
</evidence>
<dbReference type="PANTHER" id="PTHR47053:SF1">
    <property type="entry name" value="MUREIN DD-ENDOPEPTIDASE MEPH-RELATED"/>
    <property type="match status" value="1"/>
</dbReference>
<dbReference type="InterPro" id="IPR051202">
    <property type="entry name" value="Peptidase_C40"/>
</dbReference>
<protein>
    <submittedName>
        <fullName evidence="7">Uncharacterized protein</fullName>
    </submittedName>
</protein>
<dbReference type="InterPro" id="IPR000064">
    <property type="entry name" value="NLP_P60_dom"/>
</dbReference>
<sequence length="296" mass="33042">MWYENYKLVKENGGYVVEIYINPNDSEFSDEFFKNLRENVLDLDDEIKEFMKEKFPDIKINSVKLVLGALVIGSIPFLHHTKAQAVENTTTSSQVSYAETSLNTTGVVTATQLNVRTGPSTSYSIMHLLWQGNRVKVIGESQGFYKIMLSDGRIGWVSKTYLNLDISEAQRKINIVVSTAKSLLGTPYVWGGESPSEGGFDCSGFTQYVYKTAGYSLNRISSEQATQGIYVSKTNLQPGDLLFFSLAGDGRISHVGIYIGDGKMIHSPKTGDVVKTTDITTSYWQSHYITARRIIY</sequence>
<dbReference type="PANTHER" id="PTHR47053">
    <property type="entry name" value="MUREIN DD-ENDOPEPTIDASE MEPH-RELATED"/>
    <property type="match status" value="1"/>
</dbReference>
<proteinExistence type="inferred from homology"/>
<dbReference type="RefSeq" id="WP_264848165.1">
    <property type="nucleotide sequence ID" value="NZ_BRXR01000001.1"/>
</dbReference>
<evidence type="ECO:0000313" key="7">
    <source>
        <dbReference type="EMBL" id="GLC28894.1"/>
    </source>
</evidence>
<accession>A0ABQ5N128</accession>
<evidence type="ECO:0000256" key="1">
    <source>
        <dbReference type="ARBA" id="ARBA00007074"/>
    </source>
</evidence>
<dbReference type="SMART" id="SM00287">
    <property type="entry name" value="SH3b"/>
    <property type="match status" value="1"/>
</dbReference>
<evidence type="ECO:0000256" key="2">
    <source>
        <dbReference type="ARBA" id="ARBA00022670"/>
    </source>
</evidence>
<feature type="domain" description="NlpC/P60" evidence="6">
    <location>
        <begin position="170"/>
        <end position="295"/>
    </location>
</feature>
<dbReference type="Gene3D" id="2.30.30.40">
    <property type="entry name" value="SH3 Domains"/>
    <property type="match status" value="1"/>
</dbReference>
<dbReference type="InterPro" id="IPR038765">
    <property type="entry name" value="Papain-like_cys_pep_sf"/>
</dbReference>
<comment type="similarity">
    <text evidence="1">Belongs to the peptidase C40 family.</text>
</comment>
<dbReference type="PROSITE" id="PS51935">
    <property type="entry name" value="NLPC_P60"/>
    <property type="match status" value="1"/>
</dbReference>
<dbReference type="SUPFAM" id="SSF54001">
    <property type="entry name" value="Cysteine proteinases"/>
    <property type="match status" value="1"/>
</dbReference>
<dbReference type="InterPro" id="IPR003646">
    <property type="entry name" value="SH3-like_bac-type"/>
</dbReference>
<dbReference type="Pfam" id="PF00877">
    <property type="entry name" value="NLPC_P60"/>
    <property type="match status" value="1"/>
</dbReference>
<dbReference type="Pfam" id="PF08239">
    <property type="entry name" value="SH3_3"/>
    <property type="match status" value="1"/>
</dbReference>
<dbReference type="PROSITE" id="PS51781">
    <property type="entry name" value="SH3B"/>
    <property type="match status" value="1"/>
</dbReference>
<keyword evidence="4" id="KW-0788">Thiol protease</keyword>
<evidence type="ECO:0000256" key="3">
    <source>
        <dbReference type="ARBA" id="ARBA00022801"/>
    </source>
</evidence>
<gene>
    <name evidence="7" type="ORF">bsdE14_03040</name>
</gene>
<keyword evidence="8" id="KW-1185">Reference proteome</keyword>
<dbReference type="Gene3D" id="3.90.1720.10">
    <property type="entry name" value="endopeptidase domain like (from Nostoc punctiforme)"/>
    <property type="match status" value="1"/>
</dbReference>
<evidence type="ECO:0000256" key="4">
    <source>
        <dbReference type="ARBA" id="ARBA00022807"/>
    </source>
</evidence>
<keyword evidence="3" id="KW-0378">Hydrolase</keyword>
<dbReference type="EMBL" id="BRXR01000001">
    <property type="protein sequence ID" value="GLC28894.1"/>
    <property type="molecule type" value="Genomic_DNA"/>
</dbReference>
<organism evidence="7 8">
    <name type="scientific">Clostridium omnivorum</name>
    <dbReference type="NCBI Taxonomy" id="1604902"/>
    <lineage>
        <taxon>Bacteria</taxon>
        <taxon>Bacillati</taxon>
        <taxon>Bacillota</taxon>
        <taxon>Clostridia</taxon>
        <taxon>Eubacteriales</taxon>
        <taxon>Clostridiaceae</taxon>
        <taxon>Clostridium</taxon>
    </lineage>
</organism>
<evidence type="ECO:0000259" key="6">
    <source>
        <dbReference type="PROSITE" id="PS51935"/>
    </source>
</evidence>
<dbReference type="Proteomes" id="UP001208567">
    <property type="component" value="Unassembled WGS sequence"/>
</dbReference>
<feature type="domain" description="SH3b" evidence="5">
    <location>
        <begin position="103"/>
        <end position="166"/>
    </location>
</feature>
<reference evidence="7 8" key="1">
    <citation type="journal article" date="2024" name="Int. J. Syst. Evol. Microbiol.">
        <title>Clostridium omnivorum sp. nov., isolated from anoxic soil under the treatment of reductive soil disinfestation.</title>
        <authorList>
            <person name="Ueki A."/>
            <person name="Tonouchi A."/>
            <person name="Kaku N."/>
            <person name="Honma S."/>
            <person name="Ueki K."/>
        </authorList>
    </citation>
    <scope>NUCLEOTIDE SEQUENCE [LARGE SCALE GENOMIC DNA]</scope>
    <source>
        <strain evidence="7 8">E14</strain>
    </source>
</reference>
<evidence type="ECO:0000313" key="8">
    <source>
        <dbReference type="Proteomes" id="UP001208567"/>
    </source>
</evidence>
<keyword evidence="2" id="KW-0645">Protease</keyword>
<comment type="caution">
    <text evidence="7">The sequence shown here is derived from an EMBL/GenBank/DDBJ whole genome shotgun (WGS) entry which is preliminary data.</text>
</comment>